<keyword evidence="2" id="KW-1185">Reference proteome</keyword>
<comment type="caution">
    <text evidence="1">The sequence shown here is derived from an EMBL/GenBank/DDBJ whole genome shotgun (WGS) entry which is preliminary data.</text>
</comment>
<sequence length="180" mass="20580">MLHPDNRQLDDIPIPIHALQPNNELDDRAESRVYTDFIRMKRRLIEQGWPIDDALGSSLVNPEALVDRHNLSETGNPQNTICHWASDAVNSTDGMQMPEKLATMVLIVRLMRWSTAEAICSPYPGAKDLRISPQFERYVEDINNWSLSPECLASFPQLADKAWIRRDDGEDEEIGRPDEK</sequence>
<accession>A0ABQ9P2A2</accession>
<gene>
    <name evidence="1" type="ORF">H2201_001333</name>
</gene>
<protein>
    <submittedName>
        <fullName evidence="1">Uncharacterized protein</fullName>
    </submittedName>
</protein>
<dbReference type="Proteomes" id="UP001172684">
    <property type="component" value="Unassembled WGS sequence"/>
</dbReference>
<reference evidence="1" key="1">
    <citation type="submission" date="2022-10" db="EMBL/GenBank/DDBJ databases">
        <title>Culturing micro-colonial fungi from biological soil crusts in the Mojave desert and describing Neophaeococcomyces mojavensis, and introducing the new genera and species Taxawa tesnikishii.</title>
        <authorList>
            <person name="Kurbessoian T."/>
            <person name="Stajich J.E."/>
        </authorList>
    </citation>
    <scope>NUCLEOTIDE SEQUENCE</scope>
    <source>
        <strain evidence="1">TK_1</strain>
    </source>
</reference>
<name>A0ABQ9P2A2_9PEZI</name>
<dbReference type="EMBL" id="JAPDRL010000006">
    <property type="protein sequence ID" value="KAJ9668690.1"/>
    <property type="molecule type" value="Genomic_DNA"/>
</dbReference>
<evidence type="ECO:0000313" key="1">
    <source>
        <dbReference type="EMBL" id="KAJ9668690.1"/>
    </source>
</evidence>
<organism evidence="1 2">
    <name type="scientific">Coniosporium apollinis</name>
    <dbReference type="NCBI Taxonomy" id="61459"/>
    <lineage>
        <taxon>Eukaryota</taxon>
        <taxon>Fungi</taxon>
        <taxon>Dikarya</taxon>
        <taxon>Ascomycota</taxon>
        <taxon>Pezizomycotina</taxon>
        <taxon>Dothideomycetes</taxon>
        <taxon>Dothideomycetes incertae sedis</taxon>
        <taxon>Coniosporium</taxon>
    </lineage>
</organism>
<proteinExistence type="predicted"/>
<evidence type="ECO:0000313" key="2">
    <source>
        <dbReference type="Proteomes" id="UP001172684"/>
    </source>
</evidence>